<feature type="domain" description="Calmodulin-binding" evidence="2">
    <location>
        <begin position="457"/>
        <end position="569"/>
    </location>
</feature>
<evidence type="ECO:0000256" key="1">
    <source>
        <dbReference type="SAM" id="MobiDB-lite"/>
    </source>
</evidence>
<name>A0A9Q0J7J3_9ROSI</name>
<dbReference type="InterPro" id="IPR012417">
    <property type="entry name" value="CaM-bd_dom_pln"/>
</dbReference>
<dbReference type="Pfam" id="PF07839">
    <property type="entry name" value="CaM_binding"/>
    <property type="match status" value="1"/>
</dbReference>
<reference evidence="3" key="2">
    <citation type="journal article" date="2023" name="Plants (Basel)">
        <title>Annotation of the Turnera subulata (Passifloraceae) Draft Genome Reveals the S-Locus Evolved after the Divergence of Turneroideae from Passifloroideae in a Stepwise Manner.</title>
        <authorList>
            <person name="Henning P.M."/>
            <person name="Roalson E.H."/>
            <person name="Mir W."/>
            <person name="McCubbin A.G."/>
            <person name="Shore J.S."/>
        </authorList>
    </citation>
    <scope>NUCLEOTIDE SEQUENCE</scope>
    <source>
        <strain evidence="3">F60SS</strain>
    </source>
</reference>
<feature type="compositionally biased region" description="Basic and acidic residues" evidence="1">
    <location>
        <begin position="191"/>
        <end position="202"/>
    </location>
</feature>
<accession>A0A9Q0J7J3</accession>
<dbReference type="PANTHER" id="PTHR33349:SF26">
    <property type="entry name" value="CALMODULIN-BINDING DOMAIN-CONTAINING PROTEIN"/>
    <property type="match status" value="1"/>
</dbReference>
<comment type="caution">
    <text evidence="3">The sequence shown here is derived from an EMBL/GenBank/DDBJ whole genome shotgun (WGS) entry which is preliminary data.</text>
</comment>
<feature type="compositionally biased region" description="Polar residues" evidence="1">
    <location>
        <begin position="204"/>
        <end position="219"/>
    </location>
</feature>
<feature type="region of interest" description="Disordered" evidence="1">
    <location>
        <begin position="344"/>
        <end position="391"/>
    </location>
</feature>
<feature type="compositionally biased region" description="Polar residues" evidence="1">
    <location>
        <begin position="430"/>
        <end position="439"/>
    </location>
</feature>
<dbReference type="AlphaFoldDB" id="A0A9Q0J7J3"/>
<dbReference type="GO" id="GO:0005516">
    <property type="term" value="F:calmodulin binding"/>
    <property type="evidence" value="ECO:0007669"/>
    <property type="project" value="InterPro"/>
</dbReference>
<protein>
    <recommendedName>
        <fullName evidence="2">Calmodulin-binding domain-containing protein</fullName>
    </recommendedName>
</protein>
<evidence type="ECO:0000313" key="3">
    <source>
        <dbReference type="EMBL" id="KAJ4831254.1"/>
    </source>
</evidence>
<feature type="compositionally biased region" description="Polar residues" evidence="1">
    <location>
        <begin position="236"/>
        <end position="255"/>
    </location>
</feature>
<dbReference type="OrthoDB" id="766386at2759"/>
<dbReference type="SMART" id="SM01054">
    <property type="entry name" value="CaM_binding"/>
    <property type="match status" value="1"/>
</dbReference>
<gene>
    <name evidence="3" type="ORF">Tsubulata_014570</name>
</gene>
<feature type="compositionally biased region" description="Low complexity" evidence="1">
    <location>
        <begin position="404"/>
        <end position="418"/>
    </location>
</feature>
<keyword evidence="4" id="KW-1185">Reference proteome</keyword>
<organism evidence="3 4">
    <name type="scientific">Turnera subulata</name>
    <dbReference type="NCBI Taxonomy" id="218843"/>
    <lineage>
        <taxon>Eukaryota</taxon>
        <taxon>Viridiplantae</taxon>
        <taxon>Streptophyta</taxon>
        <taxon>Embryophyta</taxon>
        <taxon>Tracheophyta</taxon>
        <taxon>Spermatophyta</taxon>
        <taxon>Magnoliopsida</taxon>
        <taxon>eudicotyledons</taxon>
        <taxon>Gunneridae</taxon>
        <taxon>Pentapetalae</taxon>
        <taxon>rosids</taxon>
        <taxon>fabids</taxon>
        <taxon>Malpighiales</taxon>
        <taxon>Passifloraceae</taxon>
        <taxon>Turnera</taxon>
    </lineage>
</organism>
<sequence>MAGILLPDSISLKSDSIFGSSSIPENVSLPGNFESNIEPKGDYKRRNSTGNVSLPYSKVKILSRYLAASMGSCHDNCKNVSKEIAEPKRRSPPRLNRIKQVECKCPTGSCISVMDGKKKLTSSCVLTPGSKWQKPHIAAITNTKREASLSTKKEVVPPKPLLRSKTIGVPSNGTIDLKPKLANLKLPSTLPKKDSSSSKGDSRIQVNKRTSASVVNSHGPSIRERTELQRSKVKASISSKQNNSAMESASTSAVTPTKKILKRPPMFLSPRPNFKRPSSVNGRKNKNLKPAFPVKYLIDVGKEECELSSNENMPDKSLHAIGSTSVEKMTTLFEKSDKASDIPLAVSSSHNDKSSKYARNGIRNAQVSGLPAKKTFGSGKRIPATQNPPLSKWKLLARPQVSAPSLESASSSHSNAISKNVESEIRSRANRATSTTLASKSRPRNGVASNTKEKVSTSRKITYRKGKKQLELQPDTPRRLKFRRTLLRERQTGEAANRRLNLRKKEVDGKVYVSETEREDVVLKHQEWERKKEEQMLYNYMIEETANKLVKSKKGKVKALVNAFETVFSLQESKM</sequence>
<proteinExistence type="predicted"/>
<feature type="compositionally biased region" description="Basic and acidic residues" evidence="1">
    <location>
        <begin position="221"/>
        <end position="230"/>
    </location>
</feature>
<evidence type="ECO:0000259" key="2">
    <source>
        <dbReference type="SMART" id="SM01054"/>
    </source>
</evidence>
<dbReference type="Proteomes" id="UP001141552">
    <property type="component" value="Unassembled WGS sequence"/>
</dbReference>
<feature type="region of interest" description="Disordered" evidence="1">
    <location>
        <begin position="149"/>
        <end position="286"/>
    </location>
</feature>
<dbReference type="EMBL" id="JAKUCV010005423">
    <property type="protein sequence ID" value="KAJ4831254.1"/>
    <property type="molecule type" value="Genomic_DNA"/>
</dbReference>
<feature type="region of interest" description="Disordered" evidence="1">
    <location>
        <begin position="404"/>
        <end position="462"/>
    </location>
</feature>
<dbReference type="PANTHER" id="PTHR33349">
    <property type="entry name" value="EMB|CAB62594.1"/>
    <property type="match status" value="1"/>
</dbReference>
<evidence type="ECO:0000313" key="4">
    <source>
        <dbReference type="Proteomes" id="UP001141552"/>
    </source>
</evidence>
<reference evidence="3" key="1">
    <citation type="submission" date="2022-02" db="EMBL/GenBank/DDBJ databases">
        <authorList>
            <person name="Henning P.M."/>
            <person name="McCubbin A.G."/>
            <person name="Shore J.S."/>
        </authorList>
    </citation>
    <scope>NUCLEOTIDE SEQUENCE</scope>
    <source>
        <strain evidence="3">F60SS</strain>
        <tissue evidence="3">Leaves</tissue>
    </source>
</reference>